<sequence>MTSTSSIVVTSTDQPLELKDSSSSSVADSWQSDNEFLNNFDLHKYSADASMDMLFEEFCTQIDSSDEKDVQPVKEASSDLAQPSSSGVLDSTMKVPSDLSAETTPKLSIPTCPVATGVVDNEGVCESESLPNILEASVSRVLDETACESESLSKDSEESEVADDEAIVSKPSEVETEQLNTTISVQHLPELVVIDLTESSGEESTPSVTLRKVQKDQNLSSSKSSITSSKKRKRCEASNSTSTSESQDDLSPTGRRTRPKTSFRKHLSNENVFLTSSVEDIEELLEENEQEMALVERKRVRLIALKKKFLAWGAHDQKVTREWEGIV</sequence>
<feature type="compositionally biased region" description="Polar residues" evidence="2">
    <location>
        <begin position="198"/>
        <end position="208"/>
    </location>
</feature>
<keyword evidence="1" id="KW-0175">Coiled coil</keyword>
<feature type="region of interest" description="Disordered" evidence="2">
    <location>
        <begin position="65"/>
        <end position="106"/>
    </location>
</feature>
<evidence type="ECO:0000313" key="3">
    <source>
        <dbReference type="EMBL" id="ESZ89687.1"/>
    </source>
</evidence>
<evidence type="ECO:0000313" key="4">
    <source>
        <dbReference type="Proteomes" id="UP000019487"/>
    </source>
</evidence>
<evidence type="ECO:0000256" key="2">
    <source>
        <dbReference type="SAM" id="MobiDB-lite"/>
    </source>
</evidence>
<name>W9BYL2_SCLBF</name>
<evidence type="ECO:0000256" key="1">
    <source>
        <dbReference type="SAM" id="Coils"/>
    </source>
</evidence>
<feature type="region of interest" description="Disordered" evidence="2">
    <location>
        <begin position="146"/>
        <end position="181"/>
    </location>
</feature>
<feature type="compositionally biased region" description="Low complexity" evidence="2">
    <location>
        <begin position="1"/>
        <end position="12"/>
    </location>
</feature>
<organism evidence="3 4">
    <name type="scientific">Sclerotinia borealis (strain F-4128)</name>
    <dbReference type="NCBI Taxonomy" id="1432307"/>
    <lineage>
        <taxon>Eukaryota</taxon>
        <taxon>Fungi</taxon>
        <taxon>Dikarya</taxon>
        <taxon>Ascomycota</taxon>
        <taxon>Pezizomycotina</taxon>
        <taxon>Leotiomycetes</taxon>
        <taxon>Helotiales</taxon>
        <taxon>Sclerotiniaceae</taxon>
        <taxon>Sclerotinia</taxon>
    </lineage>
</organism>
<feature type="region of interest" description="Disordered" evidence="2">
    <location>
        <begin position="1"/>
        <end position="29"/>
    </location>
</feature>
<feature type="compositionally biased region" description="Basic residues" evidence="2">
    <location>
        <begin position="255"/>
        <end position="264"/>
    </location>
</feature>
<reference evidence="3 4" key="1">
    <citation type="journal article" date="2014" name="Genome Announc.">
        <title>Draft genome sequence of Sclerotinia borealis, a psychrophilic plant pathogenic fungus.</title>
        <authorList>
            <person name="Mardanov A.V."/>
            <person name="Beletsky A.V."/>
            <person name="Kadnikov V.V."/>
            <person name="Ignatov A.N."/>
            <person name="Ravin N.V."/>
        </authorList>
    </citation>
    <scope>NUCLEOTIDE SEQUENCE [LARGE SCALE GENOMIC DNA]</scope>
    <source>
        <strain evidence="4">F-4157</strain>
    </source>
</reference>
<feature type="compositionally biased region" description="Acidic residues" evidence="2">
    <location>
        <begin position="157"/>
        <end position="166"/>
    </location>
</feature>
<dbReference type="Proteomes" id="UP000019487">
    <property type="component" value="Unassembled WGS sequence"/>
</dbReference>
<feature type="compositionally biased region" description="Polar residues" evidence="2">
    <location>
        <begin position="79"/>
        <end position="89"/>
    </location>
</feature>
<feature type="coiled-coil region" evidence="1">
    <location>
        <begin position="271"/>
        <end position="305"/>
    </location>
</feature>
<dbReference type="EMBL" id="AYSA01000818">
    <property type="protein sequence ID" value="ESZ89687.1"/>
    <property type="molecule type" value="Genomic_DNA"/>
</dbReference>
<accession>W9BYL2</accession>
<dbReference type="AlphaFoldDB" id="W9BYL2"/>
<dbReference type="HOGENOM" id="CLU_850358_0_0_1"/>
<proteinExistence type="predicted"/>
<feature type="region of interest" description="Disordered" evidence="2">
    <location>
        <begin position="198"/>
        <end position="264"/>
    </location>
</feature>
<protein>
    <submittedName>
        <fullName evidence="3">Uncharacterized protein</fullName>
    </submittedName>
</protein>
<gene>
    <name evidence="3" type="ORF">SBOR_9929</name>
</gene>
<comment type="caution">
    <text evidence="3">The sequence shown here is derived from an EMBL/GenBank/DDBJ whole genome shotgun (WGS) entry which is preliminary data.</text>
</comment>
<keyword evidence="4" id="KW-1185">Reference proteome</keyword>
<dbReference type="OrthoDB" id="3556154at2759"/>